<dbReference type="EC" id="1.2.4.1" evidence="4"/>
<dbReference type="InterPro" id="IPR001017">
    <property type="entry name" value="DH_E1"/>
</dbReference>
<dbReference type="PANTHER" id="PTHR43380:SF1">
    <property type="entry name" value="2-OXOISOVALERATE DEHYDROGENASE SUBUNIT ALPHA, MITOCHONDRIAL"/>
    <property type="match status" value="1"/>
</dbReference>
<feature type="domain" description="Dehydrogenase E1 component" evidence="5">
    <location>
        <begin position="39"/>
        <end position="328"/>
    </location>
</feature>
<comment type="catalytic activity">
    <reaction evidence="4">
        <text>N(6)-[(R)-lipoyl]-L-lysyl-[protein] + pyruvate + H(+) = N(6)-[(R)-S(8)-acetyldihydrolipoyl]-L-lysyl-[protein] + CO2</text>
        <dbReference type="Rhea" id="RHEA:19189"/>
        <dbReference type="Rhea" id="RHEA-COMP:10474"/>
        <dbReference type="Rhea" id="RHEA-COMP:10478"/>
        <dbReference type="ChEBI" id="CHEBI:15361"/>
        <dbReference type="ChEBI" id="CHEBI:15378"/>
        <dbReference type="ChEBI" id="CHEBI:16526"/>
        <dbReference type="ChEBI" id="CHEBI:83099"/>
        <dbReference type="ChEBI" id="CHEBI:83111"/>
        <dbReference type="EC" id="1.2.4.1"/>
    </reaction>
</comment>
<keyword evidence="2 4" id="KW-0560">Oxidoreductase</keyword>
<dbReference type="GO" id="GO:0009083">
    <property type="term" value="P:branched-chain amino acid catabolic process"/>
    <property type="evidence" value="ECO:0007669"/>
    <property type="project" value="TreeGrafter"/>
</dbReference>
<dbReference type="InterPro" id="IPR017596">
    <property type="entry name" value="PdhA/BkdA"/>
</dbReference>
<evidence type="ECO:0000259" key="5">
    <source>
        <dbReference type="Pfam" id="PF00676"/>
    </source>
</evidence>
<evidence type="ECO:0000256" key="4">
    <source>
        <dbReference type="RuleBase" id="RU366007"/>
    </source>
</evidence>
<proteinExistence type="predicted"/>
<dbReference type="InterPro" id="IPR050771">
    <property type="entry name" value="Alpha-ketoacid_DH_E1_comp"/>
</dbReference>
<evidence type="ECO:0000256" key="3">
    <source>
        <dbReference type="ARBA" id="ARBA00023052"/>
    </source>
</evidence>
<dbReference type="CDD" id="cd02000">
    <property type="entry name" value="TPP_E1_PDC_ADC_BCADC"/>
    <property type="match status" value="1"/>
</dbReference>
<accession>A0A0E2Z207</accession>
<comment type="caution">
    <text evidence="6">The sequence shown here is derived from an EMBL/GenBank/DDBJ whole genome shotgun (WGS) entry which is preliminary data.</text>
</comment>
<dbReference type="InterPro" id="IPR029061">
    <property type="entry name" value="THDP-binding"/>
</dbReference>
<dbReference type="GO" id="GO:0004739">
    <property type="term" value="F:pyruvate dehydrogenase (acetyl-transferring) activity"/>
    <property type="evidence" value="ECO:0007669"/>
    <property type="project" value="UniProtKB-UniRule"/>
</dbReference>
<dbReference type="HOGENOM" id="CLU_029393_1_0_6"/>
<dbReference type="Pfam" id="PF00676">
    <property type="entry name" value="E1_dh"/>
    <property type="match status" value="1"/>
</dbReference>
<dbReference type="EMBL" id="JPGN01000043">
    <property type="protein sequence ID" value="KFI19653.1"/>
    <property type="molecule type" value="Genomic_DNA"/>
</dbReference>
<dbReference type="Gene3D" id="3.40.50.970">
    <property type="match status" value="1"/>
</dbReference>
<sequence length="358" mass="39849">MSKVAYFEVHYTQCLNENAEVIGVLPSFAHDPQNLIPLYRTMTLTRLFDKKAVSLQRTGQLGTYASSLGQEAISVAIGHVMSADDVLLTTYREYGAQLQRGVTMTELLLYWGGDERGMAYQDCRHDFPISVPVASQVPHAVGVAYAMKLRREPRVAVCVLGDGATSKGDFYEAMNAAGLWRLPVVFVINNNGWAISVPLAAQTRTQTLAQKAIAAGIPGEQVDGNDVIALRTRMENAIEKARRGEGPCLIEALTYRLCDHTTADDASRYREQAEVEARWRLDPIQRLRTYLTQAGAWDEEQEQSLQTELTQQVEEAVQKYLDTPPQPPESMFDDLYESLPSAPREQRQTAIARGKSHA</sequence>
<dbReference type="Proteomes" id="UP000028839">
    <property type="component" value="Unassembled WGS sequence"/>
</dbReference>
<dbReference type="OrthoDB" id="9766715at2"/>
<comment type="subunit">
    <text evidence="4">Heterodimer of an alpha and a beta chain.</text>
</comment>
<gene>
    <name evidence="6" type="ORF">IB75_07510</name>
</gene>
<protein>
    <recommendedName>
        <fullName evidence="4">Pyruvate dehydrogenase E1 component subunit alpha</fullName>
        <ecNumber evidence="4">1.2.4.1</ecNumber>
    </recommendedName>
</protein>
<keyword evidence="3 4" id="KW-0786">Thiamine pyrophosphate</keyword>
<evidence type="ECO:0000313" key="6">
    <source>
        <dbReference type="EMBL" id="KFI19653.1"/>
    </source>
</evidence>
<dbReference type="SUPFAM" id="SSF52518">
    <property type="entry name" value="Thiamin diphosphate-binding fold (THDP-binding)"/>
    <property type="match status" value="1"/>
</dbReference>
<organism evidence="6 7">
    <name type="scientific">Nitrosococcus oceani C-27</name>
    <dbReference type="NCBI Taxonomy" id="314279"/>
    <lineage>
        <taxon>Bacteria</taxon>
        <taxon>Pseudomonadati</taxon>
        <taxon>Pseudomonadota</taxon>
        <taxon>Gammaproteobacteria</taxon>
        <taxon>Chromatiales</taxon>
        <taxon>Chromatiaceae</taxon>
        <taxon>Nitrosococcus</taxon>
    </lineage>
</organism>
<name>A0A0E2Z207_9GAMM</name>
<reference evidence="6 7" key="1">
    <citation type="submission" date="2014-07" db="EMBL/GenBank/DDBJ databases">
        <title>Comparative analysis of Nitrosococcus oceani genome inventories of strains from Pacific and Atlantic gyres.</title>
        <authorList>
            <person name="Lim C.K."/>
            <person name="Wang L."/>
            <person name="Sayavedra-Soto L.A."/>
            <person name="Klotz M.G."/>
        </authorList>
    </citation>
    <scope>NUCLEOTIDE SEQUENCE [LARGE SCALE GENOMIC DNA]</scope>
    <source>
        <strain evidence="6 7">C-27</strain>
    </source>
</reference>
<dbReference type="AlphaFoldDB" id="A0A0E2Z207"/>
<dbReference type="NCBIfam" id="TIGR03181">
    <property type="entry name" value="PDH_E1_alph_x"/>
    <property type="match status" value="1"/>
</dbReference>
<evidence type="ECO:0000313" key="7">
    <source>
        <dbReference type="Proteomes" id="UP000028839"/>
    </source>
</evidence>
<evidence type="ECO:0000256" key="2">
    <source>
        <dbReference type="ARBA" id="ARBA00023002"/>
    </source>
</evidence>
<comment type="cofactor">
    <cofactor evidence="1 4">
        <name>thiamine diphosphate</name>
        <dbReference type="ChEBI" id="CHEBI:58937"/>
    </cofactor>
</comment>
<keyword evidence="4 6" id="KW-0670">Pyruvate</keyword>
<comment type="function">
    <text evidence="4">The pyruvate dehydrogenase complex catalyzes the overall conversion of pyruvate to acetyl-CoA and CO(2). It contains multiple copies of three enzymatic components: pyruvate dehydrogenase (E1), dihydrolipoamide acetyltransferase (E2) and lipoamide dehydrogenase (E3).</text>
</comment>
<evidence type="ECO:0000256" key="1">
    <source>
        <dbReference type="ARBA" id="ARBA00001964"/>
    </source>
</evidence>
<dbReference type="PANTHER" id="PTHR43380">
    <property type="entry name" value="2-OXOISOVALERATE DEHYDROGENASE SUBUNIT ALPHA, MITOCHONDRIAL"/>
    <property type="match status" value="1"/>
</dbReference>